<dbReference type="Pfam" id="PF02995">
    <property type="entry name" value="DUF229"/>
    <property type="match status" value="1"/>
</dbReference>
<sequence>ASSTMKNVFTNKNALVTPFDVHATIRSITDLPATTSGSSLLDVLPASLTRDCLRLPVPLQHCPCPTARINYTDTATRHEAVDRSLEAFGDLLRKSGCKRWDLEKIYDVRKLEKLPLVEVFVTVRPQERMWWSSKYDGMDFPVFKLLAEERVAPSGERVFRGLPELSVALNPVDYTLSTCAR</sequence>
<dbReference type="Proteomes" id="UP001432322">
    <property type="component" value="Unassembled WGS sequence"/>
</dbReference>
<accession>A0AAV5V1B7</accession>
<dbReference type="PANTHER" id="PTHR10974:SF75">
    <property type="entry name" value="SULFATASE DOMAIN-CONTAINING PROTEIN"/>
    <property type="match status" value="1"/>
</dbReference>
<feature type="non-terminal residue" evidence="1">
    <location>
        <position position="181"/>
    </location>
</feature>
<dbReference type="EMBL" id="BTSY01000002">
    <property type="protein sequence ID" value="GMT12843.1"/>
    <property type="molecule type" value="Genomic_DNA"/>
</dbReference>
<dbReference type="GO" id="GO:0005615">
    <property type="term" value="C:extracellular space"/>
    <property type="evidence" value="ECO:0007669"/>
    <property type="project" value="TreeGrafter"/>
</dbReference>
<comment type="caution">
    <text evidence="1">The sequence shown here is derived from an EMBL/GenBank/DDBJ whole genome shotgun (WGS) entry which is preliminary data.</text>
</comment>
<keyword evidence="2" id="KW-1185">Reference proteome</keyword>
<feature type="non-terminal residue" evidence="1">
    <location>
        <position position="1"/>
    </location>
</feature>
<name>A0AAV5V1B7_9BILA</name>
<evidence type="ECO:0000313" key="2">
    <source>
        <dbReference type="Proteomes" id="UP001432322"/>
    </source>
</evidence>
<protein>
    <submittedName>
        <fullName evidence="1">Uncharacterized protein</fullName>
    </submittedName>
</protein>
<dbReference type="AlphaFoldDB" id="A0AAV5V1B7"/>
<organism evidence="1 2">
    <name type="scientific">Pristionchus fissidentatus</name>
    <dbReference type="NCBI Taxonomy" id="1538716"/>
    <lineage>
        <taxon>Eukaryota</taxon>
        <taxon>Metazoa</taxon>
        <taxon>Ecdysozoa</taxon>
        <taxon>Nematoda</taxon>
        <taxon>Chromadorea</taxon>
        <taxon>Rhabditida</taxon>
        <taxon>Rhabditina</taxon>
        <taxon>Diplogasteromorpha</taxon>
        <taxon>Diplogasteroidea</taxon>
        <taxon>Neodiplogasteridae</taxon>
        <taxon>Pristionchus</taxon>
    </lineage>
</organism>
<evidence type="ECO:0000313" key="1">
    <source>
        <dbReference type="EMBL" id="GMT12843.1"/>
    </source>
</evidence>
<dbReference type="PANTHER" id="PTHR10974">
    <property type="entry name" value="FI08016P-RELATED"/>
    <property type="match status" value="1"/>
</dbReference>
<proteinExistence type="predicted"/>
<dbReference type="InterPro" id="IPR004245">
    <property type="entry name" value="DUF229"/>
</dbReference>
<gene>
    <name evidence="1" type="ORF">PFISCL1PPCAC_4140</name>
</gene>
<reference evidence="1" key="1">
    <citation type="submission" date="2023-10" db="EMBL/GenBank/DDBJ databases">
        <title>Genome assembly of Pristionchus species.</title>
        <authorList>
            <person name="Yoshida K."/>
            <person name="Sommer R.J."/>
        </authorList>
    </citation>
    <scope>NUCLEOTIDE SEQUENCE</scope>
    <source>
        <strain evidence="1">RS5133</strain>
    </source>
</reference>